<comment type="similarity">
    <text evidence="1">Belongs to the STXBP/unc-18/SEC1 family.</text>
</comment>
<dbReference type="InterPro" id="IPR043154">
    <property type="entry name" value="Sec-1-like_dom1"/>
</dbReference>
<dbReference type="InterPro" id="IPR043127">
    <property type="entry name" value="Sec-1-like_dom3a"/>
</dbReference>
<dbReference type="InterPro" id="IPR036045">
    <property type="entry name" value="Sec1-like_sf"/>
</dbReference>
<evidence type="ECO:0000256" key="1">
    <source>
        <dbReference type="ARBA" id="ARBA00009884"/>
    </source>
</evidence>
<dbReference type="OrthoDB" id="2228at2759"/>
<dbReference type="EMBL" id="JAHDYR010000064">
    <property type="protein sequence ID" value="KAG9390366.1"/>
    <property type="molecule type" value="Genomic_DNA"/>
</dbReference>
<dbReference type="InterPro" id="IPR027482">
    <property type="entry name" value="Sec1-like_dom2"/>
</dbReference>
<protein>
    <submittedName>
        <fullName evidence="2">Sec1-like protein</fullName>
    </submittedName>
</protein>
<organism evidence="2 3">
    <name type="scientific">Carpediemonas membranifera</name>
    <dbReference type="NCBI Taxonomy" id="201153"/>
    <lineage>
        <taxon>Eukaryota</taxon>
        <taxon>Metamonada</taxon>
        <taxon>Carpediemonas-like organisms</taxon>
        <taxon>Carpediemonas</taxon>
    </lineage>
</organism>
<comment type="caution">
    <text evidence="2">The sequence shown here is derived from an EMBL/GenBank/DDBJ whole genome shotgun (WGS) entry which is preliminary data.</text>
</comment>
<dbReference type="Pfam" id="PF00995">
    <property type="entry name" value="Sec1"/>
    <property type="match status" value="1"/>
</dbReference>
<dbReference type="Gene3D" id="3.40.50.2060">
    <property type="match status" value="1"/>
</dbReference>
<dbReference type="GO" id="GO:0016192">
    <property type="term" value="P:vesicle-mediated transport"/>
    <property type="evidence" value="ECO:0007669"/>
    <property type="project" value="InterPro"/>
</dbReference>
<dbReference type="Gene3D" id="1.25.40.60">
    <property type="match status" value="1"/>
</dbReference>
<gene>
    <name evidence="2" type="ORF">J8273_7715</name>
</gene>
<keyword evidence="3" id="KW-1185">Reference proteome</keyword>
<dbReference type="AlphaFoldDB" id="A0A8J6BUH6"/>
<dbReference type="SUPFAM" id="SSF56815">
    <property type="entry name" value="Sec1/munc18-like (SM) proteins"/>
    <property type="match status" value="1"/>
</dbReference>
<sequence>MSLREHLKTHLEKNLLSLTGKLEGTWQLVLDATTIPIISSVFTQAELTDHGITVAENISLKRAPRRSVLSLYFVQPTETNIKTIARDFGWSDKGKDGIIQPKKRSKAELYRGGVLAMTMRVPNPLIEFMGEAGLVHRLLDLQEVYSEYLTPEARLVICPATFSEIFGAQLDVNVRKEREIVLQTIGKQLATIFISMGELPDVVYAAKSGRSKTVATTVSSYIKYIAEKHNYPFTKPNGQRPLLVVTDRSADLCAPLMHEFTYEALIRDILDIRGTEYEYKPAASDGSDAVPKTVMLDETDRLMMKVRNLFISDAIKQIQEDGREMKARFGYMDDGGTERLADKLKDFSEYDKTRTEYGTHISMTTKIAGDQELMGMLMEIGKLEQDIVVGLSDGERIRPMTQSEVVTGVGSLVRKYGDRLKQSDKLRLILLAIIALGGVPADRLDRLSDLSGLSPADRVQLATVTRLGKSVVKSDAKKSVWPFKGAKKDNAATKAGRDTQYEIFRFMPDIHSDIESIIEAKDNKALDAIGFSRDDTTLDSGLATVAAPKGRWRQSRRKVVYFVLGGACYSELREVYEMSDSKSGLDVCVGGTAIMTPLAFLDELKGIAE</sequence>
<dbReference type="PIRSF" id="PIRSF005715">
    <property type="entry name" value="VPS45_Sec1"/>
    <property type="match status" value="1"/>
</dbReference>
<accession>A0A8J6BUH6</accession>
<dbReference type="InterPro" id="IPR001619">
    <property type="entry name" value="Sec1-like"/>
</dbReference>
<proteinExistence type="inferred from homology"/>
<dbReference type="Gene3D" id="3.90.830.10">
    <property type="entry name" value="Syntaxin Binding Protein 1, Chain A, domain 2"/>
    <property type="match status" value="1"/>
</dbReference>
<dbReference type="Proteomes" id="UP000717585">
    <property type="component" value="Unassembled WGS sequence"/>
</dbReference>
<dbReference type="Gene3D" id="3.40.50.1910">
    <property type="match status" value="1"/>
</dbReference>
<evidence type="ECO:0000313" key="3">
    <source>
        <dbReference type="Proteomes" id="UP000717585"/>
    </source>
</evidence>
<name>A0A8J6BUH6_9EUKA</name>
<dbReference type="PANTHER" id="PTHR11679">
    <property type="entry name" value="VESICLE PROTEIN SORTING-ASSOCIATED"/>
    <property type="match status" value="1"/>
</dbReference>
<reference evidence="2" key="1">
    <citation type="submission" date="2021-05" db="EMBL/GenBank/DDBJ databases">
        <title>A free-living protist that lacks canonical eukaryotic 1 DNA replication and segregation systems.</title>
        <authorList>
            <person name="Salas-Leiva D.E."/>
            <person name="Tromer E.C."/>
            <person name="Curtis B.A."/>
            <person name="Jerlstrom-Hultqvist J."/>
            <person name="Kolisko M."/>
            <person name="Yi Z."/>
            <person name="Salas-Leiva J.S."/>
            <person name="Gallot-Lavallee L."/>
            <person name="Kops G.J.P.L."/>
            <person name="Archibald J.M."/>
            <person name="Simpson A.G.B."/>
            <person name="Roger A.J."/>
        </authorList>
    </citation>
    <scope>NUCLEOTIDE SEQUENCE</scope>
    <source>
        <strain evidence="2">BICM</strain>
    </source>
</reference>
<evidence type="ECO:0000313" key="2">
    <source>
        <dbReference type="EMBL" id="KAG9390366.1"/>
    </source>
</evidence>